<dbReference type="SUPFAM" id="SSF81411">
    <property type="entry name" value="Mitochondrial cytochrome c oxidase subunit VIa"/>
    <property type="match status" value="1"/>
</dbReference>
<sequence>MVLRNLAPVLNQGKRLYSLNFHQHQVLSLGQKIWWCSISFAVVPATVWSYFFYKRQEHKRKLHEAEFGRPFFKPFPRTHKPFPWGDGETPFFKTMKRYWGFTDDE</sequence>
<dbReference type="InterPro" id="IPR036418">
    <property type="entry name" value="Cyt_c_oxidase_su6a_sf"/>
</dbReference>
<dbReference type="AlphaFoldDB" id="A0A0X3P0P0"/>
<proteinExistence type="predicted"/>
<keyword evidence="1" id="KW-0472">Membrane</keyword>
<feature type="transmembrane region" description="Helical" evidence="1">
    <location>
        <begin position="32"/>
        <end position="53"/>
    </location>
</feature>
<dbReference type="EMBL" id="GEEE01017817">
    <property type="protein sequence ID" value="JAP45408.1"/>
    <property type="molecule type" value="Transcribed_RNA"/>
</dbReference>
<evidence type="ECO:0000256" key="1">
    <source>
        <dbReference type="SAM" id="Phobius"/>
    </source>
</evidence>
<keyword evidence="1" id="KW-1133">Transmembrane helix</keyword>
<name>A0A0X3P0P0_SCHSO</name>
<reference evidence="2" key="1">
    <citation type="submission" date="2016-01" db="EMBL/GenBank/DDBJ databases">
        <title>Reference transcriptome for the parasite Schistocephalus solidus: insights into the molecular evolution of parasitism.</title>
        <authorList>
            <person name="Hebert F.O."/>
            <person name="Grambauer S."/>
            <person name="Barber I."/>
            <person name="Landry C.R."/>
            <person name="Aubin-Horth N."/>
        </authorList>
    </citation>
    <scope>NUCLEOTIDE SEQUENCE</scope>
</reference>
<accession>A0A0X3P0P0</accession>
<dbReference type="Gene3D" id="4.10.95.10">
    <property type="entry name" value="Cytochrome c oxidase, subunit VIa"/>
    <property type="match status" value="1"/>
</dbReference>
<organism evidence="2">
    <name type="scientific">Schistocephalus solidus</name>
    <name type="common">Tapeworm</name>
    <dbReference type="NCBI Taxonomy" id="70667"/>
    <lineage>
        <taxon>Eukaryota</taxon>
        <taxon>Metazoa</taxon>
        <taxon>Spiralia</taxon>
        <taxon>Lophotrochozoa</taxon>
        <taxon>Platyhelminthes</taxon>
        <taxon>Cestoda</taxon>
        <taxon>Eucestoda</taxon>
        <taxon>Diphyllobothriidea</taxon>
        <taxon>Diphyllobothriidae</taxon>
        <taxon>Schistocephalus</taxon>
    </lineage>
</organism>
<evidence type="ECO:0000313" key="2">
    <source>
        <dbReference type="EMBL" id="JAP45408.1"/>
    </source>
</evidence>
<keyword evidence="1" id="KW-0812">Transmembrane</keyword>
<gene>
    <name evidence="2" type="ORF">TR141683</name>
</gene>
<protein>
    <submittedName>
        <fullName evidence="2">Uncharacterized protein</fullName>
    </submittedName>
</protein>